<dbReference type="GO" id="GO:0016811">
    <property type="term" value="F:hydrolase activity, acting on carbon-nitrogen (but not peptide) bonds, in linear amides"/>
    <property type="evidence" value="ECO:0007669"/>
    <property type="project" value="TreeGrafter"/>
</dbReference>
<proteinExistence type="predicted"/>
<keyword evidence="2" id="KW-1185">Reference proteome</keyword>
<reference evidence="1 2" key="1">
    <citation type="submission" date="2018-09" db="EMBL/GenBank/DDBJ databases">
        <title>Paenibacillus aracenensis nov. sp. isolated from a cave in southern Spain.</title>
        <authorList>
            <person name="Jurado V."/>
            <person name="Gutierrez-Patricio S."/>
            <person name="Gonzalez-Pimentel J.L."/>
            <person name="Miller A.Z."/>
            <person name="Laiz L."/>
            <person name="Saiz-Jimenez C."/>
        </authorList>
    </citation>
    <scope>NUCLEOTIDE SEQUENCE [LARGE SCALE GENOMIC DNA]</scope>
    <source>
        <strain evidence="1 2">JCM 19203</strain>
    </source>
</reference>
<dbReference type="EMBL" id="QXQB01000003">
    <property type="protein sequence ID" value="RJX38961.1"/>
    <property type="molecule type" value="Genomic_DNA"/>
</dbReference>
<sequence length="270" mass="30611">MSKILNVIVIAAHPDEPEEYAGGTAALYAELGHRVKFLTLTNGDIGHYDYKGPELVKRRGEEALVAAERLGVQEYTIWNISDGWLVPSPDNRDKVIEQIREWDADVVITFHGHGGGHFDNRNAGRIVRQAAEYVASGAASFNKQPLFLLMPDFTARSIYRADLAIDISTVLEKKLLGCDAHASQFYELAPWQKRIDHLVPESLEDKKAFILKYWANFFNVSEEMLPALERWYGRDKAAAIQYAEPYEIAGYNLREWSEEDIRALVPMLQA</sequence>
<dbReference type="Gene3D" id="3.40.50.10320">
    <property type="entry name" value="LmbE-like"/>
    <property type="match status" value="1"/>
</dbReference>
<dbReference type="Pfam" id="PF02585">
    <property type="entry name" value="PIG-L"/>
    <property type="match status" value="1"/>
</dbReference>
<gene>
    <name evidence="1" type="ORF">D3P09_15745</name>
</gene>
<dbReference type="InterPro" id="IPR024078">
    <property type="entry name" value="LmbE-like_dom_sf"/>
</dbReference>
<comment type="caution">
    <text evidence="1">The sequence shown here is derived from an EMBL/GenBank/DDBJ whole genome shotgun (WGS) entry which is preliminary data.</text>
</comment>
<evidence type="ECO:0000313" key="1">
    <source>
        <dbReference type="EMBL" id="RJX38961.1"/>
    </source>
</evidence>
<dbReference type="RefSeq" id="WP_120111857.1">
    <property type="nucleotide sequence ID" value="NZ_QXQB01000003.1"/>
</dbReference>
<organism evidence="1 2">
    <name type="scientific">Paenibacillus pinisoli</name>
    <dbReference type="NCBI Taxonomy" id="1276110"/>
    <lineage>
        <taxon>Bacteria</taxon>
        <taxon>Bacillati</taxon>
        <taxon>Bacillota</taxon>
        <taxon>Bacilli</taxon>
        <taxon>Bacillales</taxon>
        <taxon>Paenibacillaceae</taxon>
        <taxon>Paenibacillus</taxon>
    </lineage>
</organism>
<dbReference type="Proteomes" id="UP000267798">
    <property type="component" value="Unassembled WGS sequence"/>
</dbReference>
<dbReference type="InterPro" id="IPR003737">
    <property type="entry name" value="GlcNAc_PI_deacetylase-related"/>
</dbReference>
<dbReference type="PANTHER" id="PTHR12993">
    <property type="entry name" value="N-ACETYLGLUCOSAMINYL-PHOSPHATIDYLINOSITOL DE-N-ACETYLASE-RELATED"/>
    <property type="match status" value="1"/>
</dbReference>
<accession>A0A3A6PQQ0</accession>
<dbReference type="SUPFAM" id="SSF102588">
    <property type="entry name" value="LmbE-like"/>
    <property type="match status" value="1"/>
</dbReference>
<evidence type="ECO:0000313" key="2">
    <source>
        <dbReference type="Proteomes" id="UP000267798"/>
    </source>
</evidence>
<dbReference type="OrthoDB" id="9790023at2"/>
<name>A0A3A6PQQ0_9BACL</name>
<protein>
    <submittedName>
        <fullName evidence="1">PIG-L family deacetylase</fullName>
    </submittedName>
</protein>
<dbReference type="AlphaFoldDB" id="A0A3A6PQQ0"/>
<dbReference type="PANTHER" id="PTHR12993:SF11">
    <property type="entry name" value="N-ACETYLGLUCOSAMINYL-PHOSPHATIDYLINOSITOL DE-N-ACETYLASE"/>
    <property type="match status" value="1"/>
</dbReference>